<comment type="similarity">
    <text evidence="1">Belongs to the peptidase S66 family.</text>
</comment>
<dbReference type="Pfam" id="PF02016">
    <property type="entry name" value="Peptidase_S66"/>
    <property type="match status" value="1"/>
</dbReference>
<protein>
    <submittedName>
        <fullName evidence="5">Peptidase</fullName>
    </submittedName>
</protein>
<dbReference type="SUPFAM" id="SSF141986">
    <property type="entry name" value="LD-carboxypeptidase A C-terminal domain-like"/>
    <property type="match status" value="1"/>
</dbReference>
<dbReference type="RefSeq" id="WP_049714025.1">
    <property type="nucleotide sequence ID" value="NZ_LFXA01000002.1"/>
</dbReference>
<sequence>MTALRHPAKPRPGDKVAVVSPSSGLPGLFPLPHELGLRRLREDFGLLPVEYPTTRRMHAAPEDRAADLHAAFADPEIKAVIASVGGDDQITVLPHLDRELLRAHPKPFFGYSDNTNLLLLLHNLGIVGFHGGSVMTQWGRPGALHPMTAASLRAALFSPGPYELAPAPAFCDTDRPWEDPGTFAAEPVMEPAAGWSWHRADRVVEGPGWGGSLEVLSWLLMADREILPPEEYAGHVLFLETSEELPAAEEVYRVLRSMGERGLLRRFGALLMGRPKSWSFGRPLTAPARARFRADQRTAVLRALDRYAPGTTAVFDVDLGHTDPQLVLPVGGRIRVDGPARRITVTY</sequence>
<dbReference type="InterPro" id="IPR027461">
    <property type="entry name" value="Carboxypeptidase_A_C_sf"/>
</dbReference>
<dbReference type="OrthoDB" id="9807329at2"/>
<dbReference type="InterPro" id="IPR029062">
    <property type="entry name" value="Class_I_gatase-like"/>
</dbReference>
<evidence type="ECO:0000259" key="4">
    <source>
        <dbReference type="Pfam" id="PF17676"/>
    </source>
</evidence>
<dbReference type="InterPro" id="IPR003507">
    <property type="entry name" value="S66_fam"/>
</dbReference>
<dbReference type="PANTHER" id="PTHR30237:SF4">
    <property type="entry name" value="LD-CARBOXYPEPTIDASE C-TERMINAL DOMAIN-CONTAINING PROTEIN"/>
    <property type="match status" value="1"/>
</dbReference>
<dbReference type="STRING" id="1678637.AC230_01075"/>
<dbReference type="GO" id="GO:0016787">
    <property type="term" value="F:hydrolase activity"/>
    <property type="evidence" value="ECO:0007669"/>
    <property type="project" value="UniProtKB-KW"/>
</dbReference>
<gene>
    <name evidence="5" type="ORF">AC230_01075</name>
</gene>
<dbReference type="Pfam" id="PF17676">
    <property type="entry name" value="Peptidase_S66C"/>
    <property type="match status" value="1"/>
</dbReference>
<dbReference type="PANTHER" id="PTHR30237">
    <property type="entry name" value="MURAMOYLTETRAPEPTIDE CARBOXYPEPTIDASE"/>
    <property type="match status" value="1"/>
</dbReference>
<proteinExistence type="inferred from homology"/>
<dbReference type="PATRIC" id="fig|1678637.3.peg.228"/>
<reference evidence="6" key="1">
    <citation type="submission" date="2015-07" db="EMBL/GenBank/DDBJ databases">
        <title>Draft genome sequence of Streptomyces sp. CMAA 1322, a bacterium isolated from Caatinga biome, from dry forest semiarid of Brazil.</title>
        <authorList>
            <person name="Santos S.N."/>
            <person name="Gacesa R."/>
            <person name="Taketani R.G."/>
            <person name="Long P.F."/>
            <person name="Melo I.S."/>
        </authorList>
    </citation>
    <scope>NUCLEOTIDE SEQUENCE [LARGE SCALE GENOMIC DNA]</scope>
    <source>
        <strain evidence="6">CMAA 1322</strain>
    </source>
</reference>
<accession>A0A0K9XKZ0</accession>
<evidence type="ECO:0000313" key="5">
    <source>
        <dbReference type="EMBL" id="KNB53322.1"/>
    </source>
</evidence>
<evidence type="ECO:0000256" key="2">
    <source>
        <dbReference type="ARBA" id="ARBA00022801"/>
    </source>
</evidence>
<dbReference type="EMBL" id="LFXA01000002">
    <property type="protein sequence ID" value="KNB53322.1"/>
    <property type="molecule type" value="Genomic_DNA"/>
</dbReference>
<keyword evidence="2" id="KW-0378">Hydrolase</keyword>
<dbReference type="SUPFAM" id="SSF52317">
    <property type="entry name" value="Class I glutamine amidotransferase-like"/>
    <property type="match status" value="1"/>
</dbReference>
<organism evidence="5 6">
    <name type="scientific">Streptomyces caatingaensis</name>
    <dbReference type="NCBI Taxonomy" id="1678637"/>
    <lineage>
        <taxon>Bacteria</taxon>
        <taxon>Bacillati</taxon>
        <taxon>Actinomycetota</taxon>
        <taxon>Actinomycetes</taxon>
        <taxon>Kitasatosporales</taxon>
        <taxon>Streptomycetaceae</taxon>
        <taxon>Streptomyces</taxon>
    </lineage>
</organism>
<dbReference type="AlphaFoldDB" id="A0A0K9XKZ0"/>
<name>A0A0K9XKZ0_9ACTN</name>
<feature type="domain" description="LD-carboxypeptidase C-terminal" evidence="4">
    <location>
        <begin position="205"/>
        <end position="336"/>
    </location>
</feature>
<dbReference type="Gene3D" id="3.50.30.60">
    <property type="entry name" value="LD-carboxypeptidase A C-terminal domain-like"/>
    <property type="match status" value="1"/>
</dbReference>
<dbReference type="InterPro" id="IPR040449">
    <property type="entry name" value="Peptidase_S66_N"/>
</dbReference>
<feature type="domain" description="LD-carboxypeptidase N-terminal" evidence="3">
    <location>
        <begin position="16"/>
        <end position="131"/>
    </location>
</feature>
<dbReference type="InterPro" id="IPR027478">
    <property type="entry name" value="LdcA_N"/>
</dbReference>
<dbReference type="CDD" id="cd07062">
    <property type="entry name" value="Peptidase_S66_mccF_like"/>
    <property type="match status" value="1"/>
</dbReference>
<dbReference type="Proteomes" id="UP000037288">
    <property type="component" value="Unassembled WGS sequence"/>
</dbReference>
<keyword evidence="6" id="KW-1185">Reference proteome</keyword>
<dbReference type="InterPro" id="IPR040921">
    <property type="entry name" value="Peptidase_S66C"/>
</dbReference>
<evidence type="ECO:0000256" key="1">
    <source>
        <dbReference type="ARBA" id="ARBA00010233"/>
    </source>
</evidence>
<evidence type="ECO:0000259" key="3">
    <source>
        <dbReference type="Pfam" id="PF02016"/>
    </source>
</evidence>
<dbReference type="Gene3D" id="3.40.50.10740">
    <property type="entry name" value="Class I glutamine amidotransferase-like"/>
    <property type="match status" value="1"/>
</dbReference>
<comment type="caution">
    <text evidence="5">The sequence shown here is derived from an EMBL/GenBank/DDBJ whole genome shotgun (WGS) entry which is preliminary data.</text>
</comment>
<evidence type="ECO:0000313" key="6">
    <source>
        <dbReference type="Proteomes" id="UP000037288"/>
    </source>
</evidence>